<feature type="transmembrane region" description="Helical" evidence="2">
    <location>
        <begin position="136"/>
        <end position="157"/>
    </location>
</feature>
<dbReference type="Proteomes" id="UP000272015">
    <property type="component" value="Unassembled WGS sequence"/>
</dbReference>
<evidence type="ECO:0000313" key="4">
    <source>
        <dbReference type="Proteomes" id="UP000272015"/>
    </source>
</evidence>
<feature type="transmembrane region" description="Helical" evidence="2">
    <location>
        <begin position="490"/>
        <end position="512"/>
    </location>
</feature>
<comment type="caution">
    <text evidence="3">The sequence shown here is derived from an EMBL/GenBank/DDBJ whole genome shotgun (WGS) entry which is preliminary data.</text>
</comment>
<reference evidence="3 4" key="1">
    <citation type="submission" date="2018-09" db="EMBL/GenBank/DDBJ databases">
        <title>Novel species of Cryobacterium.</title>
        <authorList>
            <person name="Liu Q."/>
            <person name="Xin Y.-H."/>
        </authorList>
    </citation>
    <scope>NUCLEOTIDE SEQUENCE [LARGE SCALE GENOMIC DNA]</scope>
    <source>
        <strain evidence="3 4">Hh39</strain>
    </source>
</reference>
<name>A0A3A5M942_9MICO</name>
<feature type="region of interest" description="Disordered" evidence="1">
    <location>
        <begin position="225"/>
        <end position="282"/>
    </location>
</feature>
<feature type="compositionally biased region" description="Low complexity" evidence="1">
    <location>
        <begin position="260"/>
        <end position="282"/>
    </location>
</feature>
<dbReference type="AlphaFoldDB" id="A0A3A5M942"/>
<feature type="transmembrane region" description="Helical" evidence="2">
    <location>
        <begin position="533"/>
        <end position="561"/>
    </location>
</feature>
<dbReference type="RefSeq" id="WP_119975993.1">
    <property type="nucleotide sequence ID" value="NZ_JBHSQA010000001.1"/>
</dbReference>
<evidence type="ECO:0000313" key="3">
    <source>
        <dbReference type="EMBL" id="RJT86095.1"/>
    </source>
</evidence>
<feature type="transmembrane region" description="Helical" evidence="2">
    <location>
        <begin position="676"/>
        <end position="694"/>
    </location>
</feature>
<organism evidence="3 4">
    <name type="scientific">Cryobacterium melibiosiphilum</name>
    <dbReference type="NCBI Taxonomy" id="995039"/>
    <lineage>
        <taxon>Bacteria</taxon>
        <taxon>Bacillati</taxon>
        <taxon>Actinomycetota</taxon>
        <taxon>Actinomycetes</taxon>
        <taxon>Micrococcales</taxon>
        <taxon>Microbacteriaceae</taxon>
        <taxon>Cryobacterium</taxon>
    </lineage>
</organism>
<feature type="transmembrane region" description="Helical" evidence="2">
    <location>
        <begin position="312"/>
        <end position="332"/>
    </location>
</feature>
<feature type="transmembrane region" description="Helical" evidence="2">
    <location>
        <begin position="89"/>
        <end position="115"/>
    </location>
</feature>
<protein>
    <submittedName>
        <fullName evidence="3">Uncharacterized protein</fullName>
    </submittedName>
</protein>
<keyword evidence="4" id="KW-1185">Reference proteome</keyword>
<feature type="transmembrane region" description="Helical" evidence="2">
    <location>
        <begin position="352"/>
        <end position="377"/>
    </location>
</feature>
<feature type="transmembrane region" description="Helical" evidence="2">
    <location>
        <begin position="458"/>
        <end position="478"/>
    </location>
</feature>
<dbReference type="OrthoDB" id="4320047at2"/>
<feature type="transmembrane region" description="Helical" evidence="2">
    <location>
        <begin position="191"/>
        <end position="208"/>
    </location>
</feature>
<feature type="transmembrane region" description="Helical" evidence="2">
    <location>
        <begin position="430"/>
        <end position="451"/>
    </location>
</feature>
<feature type="transmembrane region" description="Helical" evidence="2">
    <location>
        <begin position="714"/>
        <end position="735"/>
    </location>
</feature>
<gene>
    <name evidence="3" type="ORF">D6T64_17605</name>
</gene>
<feature type="transmembrane region" description="Helical" evidence="2">
    <location>
        <begin position="389"/>
        <end position="410"/>
    </location>
</feature>
<evidence type="ECO:0000256" key="1">
    <source>
        <dbReference type="SAM" id="MobiDB-lite"/>
    </source>
</evidence>
<sequence length="1015" mass="107526">MNVSFQAARHREPRAPQVLELRIHGIKNTTPAEMLGVSADQVERADGDELGAFWIEKTPPPTAGQQTPRRTRREAYSWGEMARSGGGPLALIGTLFVHLGWLLILPFGLCNVAYWTRRIPTRQRAGRWDGGRGAPVLRLFALGLTLIYVTALASVSLDLIGVQCFPLDGTVCSQLPSIFDALQNLARGPRLALLTLIPLGVMLLLYVISHRARVRFEPNIARLAKPRTGGVPDSGHHDGAPVAPVVPGTTASAPTDRSGATAAPVEPAAADAAGPGASAASVPEPTIVPPPALLASAEFWVQARVAATTERLHFAAVLLFLALLLSGDRLYAGNAELQAGRFDPLEVFATSPIAFLAFVLAATGLALVCVLIVITSESDPDRILVRRRLAGWLLVLSGVLLLFTGLSSAVDPASRLQLPAGTLVVPTVVGLEAAPTLLVGVLLGLSVAALGWRRGVPVWLSIVVLVGALGFLLIGRSLSEDAGPVAPAAAPYYLGAALLLALELLFVLRYPLGANRAERHAAFAYEGWRGMGPGVVMLLALGVAMTLASLVVVGFAAFLAIPLADTATDGLWRAASASPLVVPPAYVEFGVVLLGMLLVVLLFAAATLVPLVTRLYRLSTPALRRDGDRVDDAVVIAPLPDYGASGEPPVAHSIDRVELRVLKARRFAALTQRGEPLLGFLAVTIGVGMAATVVLRFPPATATTSPWLSATPSIAVGILSATALAAVAAIAMNALTRSERPLGLLWDLICFLPRAGHPFGPPCYSDRVVPELNARVRDWLEPDGVPLVRRRVVLSAHSLGAVLAVSTVFAHASATDARRPLAGATDGSPRIGLVTYGTQLRAYFGRFFPELLGPAVLGTRPCRAPRLFGGDPWLRQVLDDENDAGLPAVVAPGTLRAVLTPTRSPAPPFWINVWRRTDFLGFPVNSYRENVIDRGASEIEPTTYLLSIATHGLYPDVAQYDGAIDDLLERMLPPAAAVQPRPAARRRTAVSAPRTPRHRSRGSDTRSAGTDTDTD</sequence>
<dbReference type="EMBL" id="QZVS01000094">
    <property type="protein sequence ID" value="RJT86095.1"/>
    <property type="molecule type" value="Genomic_DNA"/>
</dbReference>
<feature type="compositionally biased region" description="Polar residues" evidence="1">
    <location>
        <begin position="1005"/>
        <end position="1015"/>
    </location>
</feature>
<evidence type="ECO:0000256" key="2">
    <source>
        <dbReference type="SAM" id="Phobius"/>
    </source>
</evidence>
<keyword evidence="2" id="KW-0812">Transmembrane</keyword>
<proteinExistence type="predicted"/>
<keyword evidence="2" id="KW-1133">Transmembrane helix</keyword>
<accession>A0A3A5M942</accession>
<feature type="transmembrane region" description="Helical" evidence="2">
    <location>
        <begin position="589"/>
        <end position="616"/>
    </location>
</feature>
<keyword evidence="2" id="KW-0472">Membrane</keyword>
<feature type="region of interest" description="Disordered" evidence="1">
    <location>
        <begin position="975"/>
        <end position="1015"/>
    </location>
</feature>